<feature type="transmembrane region" description="Helical" evidence="2">
    <location>
        <begin position="153"/>
        <end position="174"/>
    </location>
</feature>
<dbReference type="PANTHER" id="PTHR46558">
    <property type="entry name" value="TRACRIPTIONAL REGULATORY PROTEIN-RELATED-RELATED"/>
    <property type="match status" value="1"/>
</dbReference>
<feature type="transmembrane region" description="Helical" evidence="2">
    <location>
        <begin position="126"/>
        <end position="147"/>
    </location>
</feature>
<gene>
    <name evidence="4" type="ordered locus">ESA_00670</name>
</gene>
<dbReference type="InterPro" id="IPR025698">
    <property type="entry name" value="2TM_dom"/>
</dbReference>
<sequence length="193" mass="21851">MSAACRLTVVSLSGPCRGGFYQQSEILSATFLIKKVTVMQTENRIRALRLARAWSQEQLAELSSVSVRTIQRIEKGEPPSLETLSALAAVFETRVEELTGAPLQAAGPLDEAVSTARRRLDEERHFYRSLSTAVVVCVGLFLINRFTSPESHWSLWVMLIWGGLLVVKGLRLFLLRGWIEQWQQQRLQKLLRK</sequence>
<proteinExistence type="predicted"/>
<dbReference type="Pfam" id="PF13239">
    <property type="entry name" value="2TM"/>
    <property type="match status" value="1"/>
</dbReference>
<evidence type="ECO:0000313" key="5">
    <source>
        <dbReference type="Proteomes" id="UP000000260"/>
    </source>
</evidence>
<dbReference type="PANTHER" id="PTHR46558:SF11">
    <property type="entry name" value="HTH-TYPE TRANSCRIPTIONAL REGULATOR XRE"/>
    <property type="match status" value="1"/>
</dbReference>
<dbReference type="Pfam" id="PF01381">
    <property type="entry name" value="HTH_3"/>
    <property type="match status" value="1"/>
</dbReference>
<dbReference type="AlphaFoldDB" id="A7MHU9"/>
<dbReference type="Proteomes" id="UP000000260">
    <property type="component" value="Chromosome"/>
</dbReference>
<evidence type="ECO:0000259" key="3">
    <source>
        <dbReference type="PROSITE" id="PS50943"/>
    </source>
</evidence>
<keyword evidence="5" id="KW-1185">Reference proteome</keyword>
<keyword evidence="2" id="KW-0812">Transmembrane</keyword>
<name>A7MHU9_CROS8</name>
<dbReference type="PROSITE" id="PS50943">
    <property type="entry name" value="HTH_CROC1"/>
    <property type="match status" value="1"/>
</dbReference>
<keyword evidence="2" id="KW-0472">Membrane</keyword>
<keyword evidence="2" id="KW-1133">Transmembrane helix</keyword>
<dbReference type="Gene3D" id="1.10.260.40">
    <property type="entry name" value="lambda repressor-like DNA-binding domains"/>
    <property type="match status" value="1"/>
</dbReference>
<evidence type="ECO:0000256" key="2">
    <source>
        <dbReference type="SAM" id="Phobius"/>
    </source>
</evidence>
<reference evidence="4 5" key="1">
    <citation type="journal article" date="2010" name="PLoS ONE">
        <title>Genome sequence of Cronobacter sakazakii BAA-894 and comparative genomic hybridization analysis with other Cronobacter species.</title>
        <authorList>
            <person name="Kucerova E."/>
            <person name="Clifton S.W."/>
            <person name="Xia X.Q."/>
            <person name="Long F."/>
            <person name="Porwollik S."/>
            <person name="Fulton L."/>
            <person name="Fronick C."/>
            <person name="Minx P."/>
            <person name="Kyung K."/>
            <person name="Warren W."/>
            <person name="Fulton R."/>
            <person name="Feng D."/>
            <person name="Wollam A."/>
            <person name="Shah N."/>
            <person name="Bhonagiri V."/>
            <person name="Nash W.E."/>
            <person name="Hallsworth-Pepin K."/>
            <person name="Wilson R.K."/>
            <person name="McClelland M."/>
            <person name="Forsythe S.J."/>
        </authorList>
    </citation>
    <scope>NUCLEOTIDE SEQUENCE [LARGE SCALE GENOMIC DNA]</scope>
    <source>
        <strain evidence="4 5">ATCC BAA-894</strain>
    </source>
</reference>
<accession>A7MHU9</accession>
<dbReference type="InterPro" id="IPR001387">
    <property type="entry name" value="Cro/C1-type_HTH"/>
</dbReference>
<dbReference type="EMBL" id="CP000783">
    <property type="protein sequence ID" value="ABU75949.1"/>
    <property type="molecule type" value="Genomic_DNA"/>
</dbReference>
<keyword evidence="1" id="KW-0238">DNA-binding</keyword>
<evidence type="ECO:0000313" key="4">
    <source>
        <dbReference type="EMBL" id="ABU75949.1"/>
    </source>
</evidence>
<organism evidence="4 5">
    <name type="scientific">Cronobacter sakazakii (strain ATCC BAA-894)</name>
    <name type="common">Enterobacter sakazakii</name>
    <dbReference type="NCBI Taxonomy" id="290339"/>
    <lineage>
        <taxon>Bacteria</taxon>
        <taxon>Pseudomonadati</taxon>
        <taxon>Pseudomonadota</taxon>
        <taxon>Gammaproteobacteria</taxon>
        <taxon>Enterobacterales</taxon>
        <taxon>Enterobacteriaceae</taxon>
        <taxon>Cronobacter</taxon>
    </lineage>
</organism>
<evidence type="ECO:0000256" key="1">
    <source>
        <dbReference type="ARBA" id="ARBA00023125"/>
    </source>
</evidence>
<dbReference type="CDD" id="cd00093">
    <property type="entry name" value="HTH_XRE"/>
    <property type="match status" value="1"/>
</dbReference>
<protein>
    <recommendedName>
        <fullName evidence="3">HTH cro/C1-type domain-containing protein</fullName>
    </recommendedName>
</protein>
<feature type="domain" description="HTH cro/C1-type" evidence="3">
    <location>
        <begin position="45"/>
        <end position="98"/>
    </location>
</feature>
<dbReference type="SMART" id="SM00530">
    <property type="entry name" value="HTH_XRE"/>
    <property type="match status" value="1"/>
</dbReference>
<dbReference type="SUPFAM" id="SSF47413">
    <property type="entry name" value="lambda repressor-like DNA-binding domains"/>
    <property type="match status" value="1"/>
</dbReference>
<dbReference type="InterPro" id="IPR010982">
    <property type="entry name" value="Lambda_DNA-bd_dom_sf"/>
</dbReference>
<dbReference type="KEGG" id="esa:ESA_00670"/>
<dbReference type="GO" id="GO:0003677">
    <property type="term" value="F:DNA binding"/>
    <property type="evidence" value="ECO:0007669"/>
    <property type="project" value="UniProtKB-KW"/>
</dbReference>
<dbReference type="HOGENOM" id="CLU_105392_1_0_6"/>